<dbReference type="InterPro" id="IPR018303">
    <property type="entry name" value="ATPase_P-typ_P_site"/>
</dbReference>
<evidence type="ECO:0000259" key="25">
    <source>
        <dbReference type="PROSITE" id="PS50846"/>
    </source>
</evidence>
<dbReference type="PRINTS" id="PR00119">
    <property type="entry name" value="CATATPASE"/>
</dbReference>
<dbReference type="CDD" id="cd02094">
    <property type="entry name" value="P-type_ATPase_Cu-like"/>
    <property type="match status" value="1"/>
</dbReference>
<keyword evidence="15" id="KW-1278">Translocase</keyword>
<comment type="catalytic activity">
    <reaction evidence="22">
        <text>Cu(+)(in) + ATP + H2O = Cu(+)(out) + ADP + phosphate + H(+)</text>
        <dbReference type="Rhea" id="RHEA:25792"/>
        <dbReference type="ChEBI" id="CHEBI:15377"/>
        <dbReference type="ChEBI" id="CHEBI:15378"/>
        <dbReference type="ChEBI" id="CHEBI:30616"/>
        <dbReference type="ChEBI" id="CHEBI:43474"/>
        <dbReference type="ChEBI" id="CHEBI:49552"/>
        <dbReference type="ChEBI" id="CHEBI:456216"/>
        <dbReference type="EC" id="7.2.2.8"/>
    </reaction>
</comment>
<keyword evidence="5" id="KW-0813">Transport</keyword>
<evidence type="ECO:0000256" key="5">
    <source>
        <dbReference type="ARBA" id="ARBA00022448"/>
    </source>
</evidence>
<feature type="transmembrane region" description="Helical" evidence="23">
    <location>
        <begin position="365"/>
        <end position="383"/>
    </location>
</feature>
<dbReference type="EC" id="7.2.2.8" evidence="3"/>
<dbReference type="InterPro" id="IPR044492">
    <property type="entry name" value="P_typ_ATPase_HD_dom"/>
</dbReference>
<evidence type="ECO:0000256" key="7">
    <source>
        <dbReference type="ARBA" id="ARBA00022553"/>
    </source>
</evidence>
<keyword evidence="19 23" id="KW-0472">Membrane</keyword>
<dbReference type="PANTHER" id="PTHR43520">
    <property type="entry name" value="ATP7, ISOFORM B"/>
    <property type="match status" value="1"/>
</dbReference>
<organism evidence="26 27">
    <name type="scientific">Halomonas nitroreducens</name>
    <dbReference type="NCBI Taxonomy" id="447425"/>
    <lineage>
        <taxon>Bacteria</taxon>
        <taxon>Pseudomonadati</taxon>
        <taxon>Pseudomonadota</taxon>
        <taxon>Gammaproteobacteria</taxon>
        <taxon>Oceanospirillales</taxon>
        <taxon>Halomonadaceae</taxon>
        <taxon>Halomonas</taxon>
    </lineage>
</organism>
<keyword evidence="17" id="KW-0186">Copper</keyword>
<name>A0A3S0R1C6_9GAMM</name>
<dbReference type="GO" id="GO:0005507">
    <property type="term" value="F:copper ion binding"/>
    <property type="evidence" value="ECO:0007669"/>
    <property type="project" value="TreeGrafter"/>
</dbReference>
<comment type="caution">
    <text evidence="26">The sequence shown here is derived from an EMBL/GenBank/DDBJ whole genome shotgun (WGS) entry which is preliminary data.</text>
</comment>
<dbReference type="CDD" id="cd00371">
    <property type="entry name" value="HMA"/>
    <property type="match status" value="2"/>
</dbReference>
<dbReference type="GO" id="GO:0043682">
    <property type="term" value="F:P-type divalent copper transporter activity"/>
    <property type="evidence" value="ECO:0007669"/>
    <property type="project" value="TreeGrafter"/>
</dbReference>
<evidence type="ECO:0000256" key="1">
    <source>
        <dbReference type="ARBA" id="ARBA00004651"/>
    </source>
</evidence>
<dbReference type="SUPFAM" id="SSF81653">
    <property type="entry name" value="Calcium ATPase, transduction domain A"/>
    <property type="match status" value="1"/>
</dbReference>
<keyword evidence="14" id="KW-0460">Magnesium</keyword>
<evidence type="ECO:0000256" key="24">
    <source>
        <dbReference type="SAM" id="MobiDB-lite"/>
    </source>
</evidence>
<dbReference type="InterPro" id="IPR023298">
    <property type="entry name" value="ATPase_P-typ_TM_dom_sf"/>
</dbReference>
<feature type="region of interest" description="Disordered" evidence="24">
    <location>
        <begin position="205"/>
        <end position="247"/>
    </location>
</feature>
<dbReference type="PROSITE" id="PS50846">
    <property type="entry name" value="HMA_2"/>
    <property type="match status" value="1"/>
</dbReference>
<dbReference type="NCBIfam" id="TIGR01511">
    <property type="entry name" value="ATPase-IB1_Cu"/>
    <property type="match status" value="1"/>
</dbReference>
<dbReference type="RefSeq" id="WP_126483825.1">
    <property type="nucleotide sequence ID" value="NZ_RXNS01000009.1"/>
</dbReference>
<dbReference type="GO" id="GO:0016887">
    <property type="term" value="F:ATP hydrolysis activity"/>
    <property type="evidence" value="ECO:0007669"/>
    <property type="project" value="InterPro"/>
</dbReference>
<dbReference type="InterPro" id="IPR036163">
    <property type="entry name" value="HMA_dom_sf"/>
</dbReference>
<keyword evidence="11 23" id="KW-0547">Nucleotide-binding</keyword>
<dbReference type="Gene3D" id="3.40.50.1000">
    <property type="entry name" value="HAD superfamily/HAD-like"/>
    <property type="match status" value="1"/>
</dbReference>
<evidence type="ECO:0000256" key="9">
    <source>
        <dbReference type="ARBA" id="ARBA00022723"/>
    </source>
</evidence>
<evidence type="ECO:0000256" key="13">
    <source>
        <dbReference type="ARBA" id="ARBA00022840"/>
    </source>
</evidence>
<dbReference type="GO" id="GO:0140581">
    <property type="term" value="F:P-type monovalent copper transporter activity"/>
    <property type="evidence" value="ECO:0007669"/>
    <property type="project" value="UniProtKB-EC"/>
</dbReference>
<feature type="transmembrane region" description="Helical" evidence="23">
    <location>
        <begin position="404"/>
        <end position="426"/>
    </location>
</feature>
<dbReference type="InterPro" id="IPR036412">
    <property type="entry name" value="HAD-like_sf"/>
</dbReference>
<dbReference type="Proteomes" id="UP000267400">
    <property type="component" value="Unassembled WGS sequence"/>
</dbReference>
<dbReference type="EMBL" id="RXNS01000009">
    <property type="protein sequence ID" value="RTR03359.1"/>
    <property type="molecule type" value="Genomic_DNA"/>
</dbReference>
<evidence type="ECO:0000256" key="17">
    <source>
        <dbReference type="ARBA" id="ARBA00023008"/>
    </source>
</evidence>
<dbReference type="GO" id="GO:0055070">
    <property type="term" value="P:copper ion homeostasis"/>
    <property type="evidence" value="ECO:0007669"/>
    <property type="project" value="TreeGrafter"/>
</dbReference>
<keyword evidence="9 23" id="KW-0479">Metal-binding</keyword>
<evidence type="ECO:0000256" key="14">
    <source>
        <dbReference type="ARBA" id="ARBA00022842"/>
    </source>
</evidence>
<keyword evidence="10" id="KW-0677">Repeat</keyword>
<dbReference type="InterPro" id="IPR001757">
    <property type="entry name" value="P_typ_ATPase"/>
</dbReference>
<feature type="domain" description="HMA" evidence="25">
    <location>
        <begin position="249"/>
        <end position="312"/>
    </location>
</feature>
<evidence type="ECO:0000256" key="18">
    <source>
        <dbReference type="ARBA" id="ARBA00023065"/>
    </source>
</evidence>
<evidence type="ECO:0000256" key="4">
    <source>
        <dbReference type="ARBA" id="ARBA00015102"/>
    </source>
</evidence>
<dbReference type="SFLD" id="SFLDG00002">
    <property type="entry name" value="C1.7:_P-type_atpase_like"/>
    <property type="match status" value="1"/>
</dbReference>
<dbReference type="SFLD" id="SFLDF00027">
    <property type="entry name" value="p-type_atpase"/>
    <property type="match status" value="1"/>
</dbReference>
<dbReference type="PRINTS" id="PR00120">
    <property type="entry name" value="HATPASE"/>
</dbReference>
<dbReference type="AlphaFoldDB" id="A0A3S0R1C6"/>
<evidence type="ECO:0000256" key="6">
    <source>
        <dbReference type="ARBA" id="ARBA00022475"/>
    </source>
</evidence>
<dbReference type="InterPro" id="IPR027256">
    <property type="entry name" value="P-typ_ATPase_IB"/>
</dbReference>
<dbReference type="SUPFAM" id="SSF56784">
    <property type="entry name" value="HAD-like"/>
    <property type="match status" value="1"/>
</dbReference>
<dbReference type="Pfam" id="PF00702">
    <property type="entry name" value="Hydrolase"/>
    <property type="match status" value="1"/>
</dbReference>
<dbReference type="Gene3D" id="3.40.1110.10">
    <property type="entry name" value="Calcium-transporting ATPase, cytoplasmic domain N"/>
    <property type="match status" value="1"/>
</dbReference>
<evidence type="ECO:0000256" key="2">
    <source>
        <dbReference type="ARBA" id="ARBA00006024"/>
    </source>
</evidence>
<evidence type="ECO:0000256" key="3">
    <source>
        <dbReference type="ARBA" id="ARBA00012517"/>
    </source>
</evidence>
<proteinExistence type="inferred from homology"/>
<dbReference type="InterPro" id="IPR023214">
    <property type="entry name" value="HAD_sf"/>
</dbReference>
<dbReference type="PROSITE" id="PS01047">
    <property type="entry name" value="HMA_1"/>
    <property type="match status" value="1"/>
</dbReference>
<evidence type="ECO:0000313" key="27">
    <source>
        <dbReference type="Proteomes" id="UP000267400"/>
    </source>
</evidence>
<dbReference type="PROSITE" id="PS00154">
    <property type="entry name" value="ATPASE_E1_E2"/>
    <property type="match status" value="1"/>
</dbReference>
<evidence type="ECO:0000256" key="23">
    <source>
        <dbReference type="RuleBase" id="RU362081"/>
    </source>
</evidence>
<gene>
    <name evidence="26" type="ORF">EKG36_10550</name>
</gene>
<evidence type="ECO:0000256" key="12">
    <source>
        <dbReference type="ARBA" id="ARBA00022796"/>
    </source>
</evidence>
<evidence type="ECO:0000256" key="21">
    <source>
        <dbReference type="ARBA" id="ARBA00033239"/>
    </source>
</evidence>
<keyword evidence="27" id="KW-1185">Reference proteome</keyword>
<evidence type="ECO:0000256" key="10">
    <source>
        <dbReference type="ARBA" id="ARBA00022737"/>
    </source>
</evidence>
<evidence type="ECO:0000313" key="26">
    <source>
        <dbReference type="EMBL" id="RTR03359.1"/>
    </source>
</evidence>
<dbReference type="SUPFAM" id="SSF81665">
    <property type="entry name" value="Calcium ATPase, transmembrane domain M"/>
    <property type="match status" value="1"/>
</dbReference>
<evidence type="ECO:0000256" key="11">
    <source>
        <dbReference type="ARBA" id="ARBA00022741"/>
    </source>
</evidence>
<dbReference type="FunFam" id="2.70.150.10:FF:000020">
    <property type="entry name" value="Copper-exporting P-type ATPase A"/>
    <property type="match status" value="1"/>
</dbReference>
<dbReference type="Gene3D" id="2.70.150.10">
    <property type="entry name" value="Calcium-transporting ATPase, cytoplasmic transduction domain A"/>
    <property type="match status" value="1"/>
</dbReference>
<comment type="similarity">
    <text evidence="2 23">Belongs to the cation transport ATPase (P-type) (TC 3.A.3) family. Type IB subfamily.</text>
</comment>
<feature type="transmembrane region" description="Helical" evidence="23">
    <location>
        <begin position="613"/>
        <end position="636"/>
    </location>
</feature>
<dbReference type="SFLD" id="SFLDS00003">
    <property type="entry name" value="Haloacid_Dehalogenase"/>
    <property type="match status" value="1"/>
</dbReference>
<feature type="transmembrane region" description="Helical" evidence="23">
    <location>
        <begin position="929"/>
        <end position="948"/>
    </location>
</feature>
<dbReference type="NCBIfam" id="TIGR01494">
    <property type="entry name" value="ATPase_P-type"/>
    <property type="match status" value="1"/>
</dbReference>
<keyword evidence="8 23" id="KW-0812">Transmembrane</keyword>
<dbReference type="OrthoDB" id="9814270at2"/>
<evidence type="ECO:0000256" key="15">
    <source>
        <dbReference type="ARBA" id="ARBA00022967"/>
    </source>
</evidence>
<feature type="transmembrane region" description="Helical" evidence="23">
    <location>
        <begin position="340"/>
        <end position="359"/>
    </location>
</feature>
<dbReference type="GO" id="GO:0005886">
    <property type="term" value="C:plasma membrane"/>
    <property type="evidence" value="ECO:0007669"/>
    <property type="project" value="UniProtKB-SubCell"/>
</dbReference>
<keyword evidence="13 23" id="KW-0067">ATP-binding</keyword>
<dbReference type="InterPro" id="IPR023299">
    <property type="entry name" value="ATPase_P-typ_cyto_dom_N"/>
</dbReference>
<keyword evidence="7" id="KW-0597">Phosphoprotein</keyword>
<dbReference type="InterPro" id="IPR059000">
    <property type="entry name" value="ATPase_P-type_domA"/>
</dbReference>
<evidence type="ECO:0000256" key="16">
    <source>
        <dbReference type="ARBA" id="ARBA00022989"/>
    </source>
</evidence>
<dbReference type="Pfam" id="PF00122">
    <property type="entry name" value="E1-E2_ATPase"/>
    <property type="match status" value="1"/>
</dbReference>
<dbReference type="InterPro" id="IPR006121">
    <property type="entry name" value="HMA_dom"/>
</dbReference>
<protein>
    <recommendedName>
        <fullName evidence="4">Copper-exporting P-type ATPase</fullName>
        <ecNumber evidence="3">7.2.2.8</ecNumber>
    </recommendedName>
    <alternativeName>
        <fullName evidence="20">Copper-exporting P-type ATPase A</fullName>
    </alternativeName>
    <alternativeName>
        <fullName evidence="21">Cu(+)-exporting ATPase</fullName>
    </alternativeName>
</protein>
<dbReference type="GO" id="GO:0005524">
    <property type="term" value="F:ATP binding"/>
    <property type="evidence" value="ECO:0007669"/>
    <property type="project" value="UniProtKB-UniRule"/>
</dbReference>
<dbReference type="SUPFAM" id="SSF55008">
    <property type="entry name" value="HMA, heavy metal-associated domain"/>
    <property type="match status" value="4"/>
</dbReference>
<evidence type="ECO:0000256" key="8">
    <source>
        <dbReference type="ARBA" id="ARBA00022692"/>
    </source>
</evidence>
<evidence type="ECO:0000256" key="22">
    <source>
        <dbReference type="ARBA" id="ARBA00049289"/>
    </source>
</evidence>
<dbReference type="Gene3D" id="3.30.70.100">
    <property type="match status" value="4"/>
</dbReference>
<keyword evidence="12" id="KW-0187">Copper transport</keyword>
<accession>A0A3S0R1C6</accession>
<dbReference type="NCBIfam" id="TIGR01525">
    <property type="entry name" value="ATPase-IB_hvy"/>
    <property type="match status" value="1"/>
</dbReference>
<dbReference type="InterPro" id="IPR008250">
    <property type="entry name" value="ATPase_P-typ_transduc_dom_A_sf"/>
</dbReference>
<evidence type="ECO:0000256" key="19">
    <source>
        <dbReference type="ARBA" id="ARBA00023136"/>
    </source>
</evidence>
<reference evidence="26 27" key="1">
    <citation type="submission" date="2018-12" db="EMBL/GenBank/DDBJ databases">
        <authorList>
            <person name="Yu L."/>
        </authorList>
    </citation>
    <scope>NUCLEOTIDE SEQUENCE [LARGE SCALE GENOMIC DNA]</scope>
    <source>
        <strain evidence="26 27">11S</strain>
    </source>
</reference>
<dbReference type="GO" id="GO:0060003">
    <property type="term" value="P:copper ion export"/>
    <property type="evidence" value="ECO:0007669"/>
    <property type="project" value="UniProtKB-ARBA"/>
</dbReference>
<feature type="transmembrane region" description="Helical" evidence="23">
    <location>
        <begin position="432"/>
        <end position="451"/>
    </location>
</feature>
<dbReference type="FunFam" id="3.30.70.100:FF:000001">
    <property type="entry name" value="ATPase copper transporting beta"/>
    <property type="match status" value="1"/>
</dbReference>
<dbReference type="PANTHER" id="PTHR43520:SF6">
    <property type="entry name" value="COPPER-EXPORTING P-TYPE ATPASE"/>
    <property type="match status" value="1"/>
</dbReference>
<keyword evidence="16 23" id="KW-1133">Transmembrane helix</keyword>
<evidence type="ECO:0000256" key="20">
    <source>
        <dbReference type="ARBA" id="ARBA00029719"/>
    </source>
</evidence>
<keyword evidence="18" id="KW-0406">Ion transport</keyword>
<keyword evidence="6 23" id="KW-1003">Cell membrane</keyword>
<feature type="transmembrane region" description="Helical" evidence="23">
    <location>
        <begin position="954"/>
        <end position="975"/>
    </location>
</feature>
<dbReference type="InterPro" id="IPR017969">
    <property type="entry name" value="Heavy-metal-associated_CS"/>
</dbReference>
<comment type="subcellular location">
    <subcellularLocation>
        <location evidence="1">Cell membrane</location>
        <topology evidence="1">Multi-pass membrane protein</topology>
    </subcellularLocation>
</comment>
<sequence length="1000" mass="105049">MTASFEHSRRIPGMNCQGCVKRMRQAIQAHDAAAEVTGTPDEKHLAVTTTLNDESLDRLLDEAGYPPQRADAGPAPQRHERTIPGMSCQSCVKRMHQAIQAHDATAEVTGTPDEKHLAVTTTLDDESLDRLLDVAGYPPQRADAGPAPQRHARTIPGMSCQGCVKRMRQAIQARDATAEVTGTPAEKRLEVITTLADADLDETLEAAGYPPNGTGPQATENDEPPQGATVATAPPTSPGRQADDTGSATTLRLSISGMTCASCVKSVQQALAHTPGVLSAEVNFGTHTAQVRGDAAPDALIRAVEDVGYGAEPIVDMREAERARAEKDQATYRRRIRGSLLSLALAVPLMASMFVYHPQPLGAGRLYWLLVGMLTLGVMAGPGRHFFVNAWKNFRHHQANMDTLIAMGTGTAWLYSMAVVAVGPALPEVARGIYFEASAMVIGLVLLGNALELRARGRTSEALKRLLDLQSRTARVIRDGEEREVDIDAVRESDQIRVRPGERLPVDGEVVEGQSHIDESMLTGEPLPVAKGEGDEVSAGTVNGKGGLVYRATRVGANTRLGQITEQVASAQNSRPPIGQLADKVSSIFVPSVMIIAVITALVWFNVGAEPRVIHMLVTATTVLIIACPCALGLATPISTMIGVGKAAEHGVLVRSGDALQTASRLTTLVVDKTGTLTEGKPRVTEAEVLGGDEREVLALVAALERGSEHPLATALLAHAEAREIVPAEITGFDTVTGGGVTATTADGHPLLLGNARLLENAGVSLAAGREIAGGLEDKARTVVYLAVDGILTALFGISDPLRHDTVEAVRRLQADGLRVVMLTGDNAHTAAAIAAEVGIDDFRADLLPEDKHAEIERRQAAGEVVGMVGDGINDAPALARADVGFAIGQGTDVAIESAGITLMRGSLHGIASAIEISRATLTNIKQNLVGAFGYNTLGIPIAAGVLYPLTGTLLSPMIAGAAMSLSSITVVSNANRLRLFSPRGTGAPSPQAIPQESPA</sequence>
<dbReference type="Pfam" id="PF00403">
    <property type="entry name" value="HMA"/>
    <property type="match status" value="3"/>
</dbReference>
<feature type="transmembrane region" description="Helical" evidence="23">
    <location>
        <begin position="585"/>
        <end position="607"/>
    </location>
</feature>